<keyword evidence="4 6" id="KW-1133">Transmembrane helix</keyword>
<dbReference type="GO" id="GO:0022857">
    <property type="term" value="F:transmembrane transporter activity"/>
    <property type="evidence" value="ECO:0007669"/>
    <property type="project" value="InterPro"/>
</dbReference>
<keyword evidence="3 6" id="KW-0812">Transmembrane</keyword>
<comment type="caution">
    <text evidence="8">The sequence shown here is derived from an EMBL/GenBank/DDBJ whole genome shotgun (WGS) entry which is preliminary data.</text>
</comment>
<dbReference type="Gene3D" id="1.20.1250.20">
    <property type="entry name" value="MFS general substrate transporter like domains"/>
    <property type="match status" value="2"/>
</dbReference>
<evidence type="ECO:0000256" key="6">
    <source>
        <dbReference type="SAM" id="Phobius"/>
    </source>
</evidence>
<dbReference type="GO" id="GO:0016020">
    <property type="term" value="C:membrane"/>
    <property type="evidence" value="ECO:0007669"/>
    <property type="project" value="UniProtKB-SubCell"/>
</dbReference>
<dbReference type="FunFam" id="1.20.1250.20:FF:000068">
    <property type="entry name" value="MFS general substrate transporter"/>
    <property type="match status" value="1"/>
</dbReference>
<feature type="transmembrane region" description="Helical" evidence="6">
    <location>
        <begin position="307"/>
        <end position="326"/>
    </location>
</feature>
<evidence type="ECO:0000259" key="7">
    <source>
        <dbReference type="PROSITE" id="PS50850"/>
    </source>
</evidence>
<dbReference type="InterPro" id="IPR020846">
    <property type="entry name" value="MFS_dom"/>
</dbReference>
<protein>
    <submittedName>
        <fullName evidence="8">MFS general substrate transporter</fullName>
    </submittedName>
</protein>
<reference evidence="8" key="1">
    <citation type="submission" date="2023-06" db="EMBL/GenBank/DDBJ databases">
        <authorList>
            <consortium name="Lawrence Berkeley National Laboratory"/>
            <person name="Ahrendt S."/>
            <person name="Sahu N."/>
            <person name="Indic B."/>
            <person name="Wong-Bajracharya J."/>
            <person name="Merenyi Z."/>
            <person name="Ke H.-M."/>
            <person name="Monk M."/>
            <person name="Kocsube S."/>
            <person name="Drula E."/>
            <person name="Lipzen A."/>
            <person name="Balint B."/>
            <person name="Henrissat B."/>
            <person name="Andreopoulos B."/>
            <person name="Martin F.M."/>
            <person name="Harder C.B."/>
            <person name="Rigling D."/>
            <person name="Ford K.L."/>
            <person name="Foster G.D."/>
            <person name="Pangilinan J."/>
            <person name="Papanicolaou A."/>
            <person name="Barry K."/>
            <person name="LaButti K."/>
            <person name="Viragh M."/>
            <person name="Koriabine M."/>
            <person name="Yan M."/>
            <person name="Riley R."/>
            <person name="Champramary S."/>
            <person name="Plett K.L."/>
            <person name="Tsai I.J."/>
            <person name="Slot J."/>
            <person name="Sipos G."/>
            <person name="Plett J."/>
            <person name="Nagy L.G."/>
            <person name="Grigoriev I.V."/>
        </authorList>
    </citation>
    <scope>NUCLEOTIDE SEQUENCE</scope>
    <source>
        <strain evidence="8">FPL87.14</strain>
    </source>
</reference>
<dbReference type="PANTHER" id="PTHR43791:SF19">
    <property type="entry name" value="TRANSPORTER, PUTATIVE (AFU_ORTHOLOGUE AFUA_1G01812)-RELATED"/>
    <property type="match status" value="1"/>
</dbReference>
<dbReference type="InterPro" id="IPR011701">
    <property type="entry name" value="MFS"/>
</dbReference>
<dbReference type="EMBL" id="JAUEPT010000045">
    <property type="protein sequence ID" value="KAK0438096.1"/>
    <property type="molecule type" value="Genomic_DNA"/>
</dbReference>
<sequence length="471" mass="52692">MKESSCRKIDIALVPWLSFLYLLSFLDRTSIGNAKLYHLEADLHITDSQYLLALTVFFFSYALFEVPSNVFLKRLRPSLWLSSLMLLWGIMMTVQGLVHNYGGLLGMRWMLGMFEACLYPGVNFYLSCWYKRTEFGLRAAFFFSAATVSGAFGGLLAAAISNMDGVGGKPAWAWIFILEGLLTVVAALASYWIIQDFPDTAKFLSEAERTVVIRRLQADCQFSAAGEKFKMKYIKQSLLDWKTWVGMMTFAGSAMPLYAFSLFLPSIINELGYTATRANLLTVPIYVFACIVTCIVGFFGDRRGQRGYLNIMFFSLGAAGYIILIASRSAPLSYFATFLATCGIFPVIPNTVAWFSNNIEGTYKRGVTLGMIISFGNLNGAVSSNVYRASDKPWYTLGHGMVLMYIGLGMISSIICLFLLDRENRKRDRGERDETIGDITITGNEENGRFATLADAKTEKGDQWSGYRYTL</sequence>
<keyword evidence="2" id="KW-0813">Transport</keyword>
<evidence type="ECO:0000256" key="4">
    <source>
        <dbReference type="ARBA" id="ARBA00022989"/>
    </source>
</evidence>
<keyword evidence="5 6" id="KW-0472">Membrane</keyword>
<evidence type="ECO:0000313" key="8">
    <source>
        <dbReference type="EMBL" id="KAK0438096.1"/>
    </source>
</evidence>
<evidence type="ECO:0000313" key="9">
    <source>
        <dbReference type="Proteomes" id="UP001175226"/>
    </source>
</evidence>
<proteinExistence type="predicted"/>
<evidence type="ECO:0000256" key="1">
    <source>
        <dbReference type="ARBA" id="ARBA00004141"/>
    </source>
</evidence>
<feature type="transmembrane region" description="Helical" evidence="6">
    <location>
        <begin position="399"/>
        <end position="420"/>
    </location>
</feature>
<feature type="transmembrane region" description="Helical" evidence="6">
    <location>
        <begin position="172"/>
        <end position="194"/>
    </location>
</feature>
<gene>
    <name evidence="8" type="ORF">EV421DRAFT_987922</name>
</gene>
<evidence type="ECO:0000256" key="5">
    <source>
        <dbReference type="ARBA" id="ARBA00023136"/>
    </source>
</evidence>
<dbReference type="PROSITE" id="PS50850">
    <property type="entry name" value="MFS"/>
    <property type="match status" value="1"/>
</dbReference>
<feature type="domain" description="Major facilitator superfamily (MFS) profile" evidence="7">
    <location>
        <begin position="13"/>
        <end position="425"/>
    </location>
</feature>
<evidence type="ECO:0000256" key="2">
    <source>
        <dbReference type="ARBA" id="ARBA00022448"/>
    </source>
</evidence>
<comment type="subcellular location">
    <subcellularLocation>
        <location evidence="1">Membrane</location>
        <topology evidence="1">Multi-pass membrane protein</topology>
    </subcellularLocation>
</comment>
<dbReference type="Proteomes" id="UP001175226">
    <property type="component" value="Unassembled WGS sequence"/>
</dbReference>
<evidence type="ECO:0000256" key="3">
    <source>
        <dbReference type="ARBA" id="ARBA00022692"/>
    </source>
</evidence>
<feature type="transmembrane region" description="Helical" evidence="6">
    <location>
        <begin position="109"/>
        <end position="128"/>
    </location>
</feature>
<dbReference type="AlphaFoldDB" id="A0AA39J8G7"/>
<feature type="transmembrane region" description="Helical" evidence="6">
    <location>
        <begin position="280"/>
        <end position="300"/>
    </location>
</feature>
<feature type="transmembrane region" description="Helical" evidence="6">
    <location>
        <begin position="140"/>
        <end position="160"/>
    </location>
</feature>
<feature type="transmembrane region" description="Helical" evidence="6">
    <location>
        <begin position="332"/>
        <end position="355"/>
    </location>
</feature>
<keyword evidence="9" id="KW-1185">Reference proteome</keyword>
<dbReference type="InterPro" id="IPR036259">
    <property type="entry name" value="MFS_trans_sf"/>
</dbReference>
<name>A0AA39J8G7_9AGAR</name>
<organism evidence="8 9">
    <name type="scientific">Armillaria borealis</name>
    <dbReference type="NCBI Taxonomy" id="47425"/>
    <lineage>
        <taxon>Eukaryota</taxon>
        <taxon>Fungi</taxon>
        <taxon>Dikarya</taxon>
        <taxon>Basidiomycota</taxon>
        <taxon>Agaricomycotina</taxon>
        <taxon>Agaricomycetes</taxon>
        <taxon>Agaricomycetidae</taxon>
        <taxon>Agaricales</taxon>
        <taxon>Marasmiineae</taxon>
        <taxon>Physalacriaceae</taxon>
        <taxon>Armillaria</taxon>
    </lineage>
</organism>
<feature type="transmembrane region" description="Helical" evidence="6">
    <location>
        <begin position="79"/>
        <end position="97"/>
    </location>
</feature>
<accession>A0AA39J8G7</accession>
<dbReference type="SUPFAM" id="SSF103473">
    <property type="entry name" value="MFS general substrate transporter"/>
    <property type="match status" value="1"/>
</dbReference>
<feature type="transmembrane region" description="Helical" evidence="6">
    <location>
        <begin position="50"/>
        <end position="72"/>
    </location>
</feature>
<feature type="transmembrane region" description="Helical" evidence="6">
    <location>
        <begin position="367"/>
        <end position="387"/>
    </location>
</feature>
<feature type="transmembrane region" description="Helical" evidence="6">
    <location>
        <begin position="244"/>
        <end position="268"/>
    </location>
</feature>
<dbReference type="FunFam" id="1.20.1250.20:FF:000034">
    <property type="entry name" value="MFS general substrate transporter"/>
    <property type="match status" value="1"/>
</dbReference>
<dbReference type="PANTHER" id="PTHR43791">
    <property type="entry name" value="PERMEASE-RELATED"/>
    <property type="match status" value="1"/>
</dbReference>
<dbReference type="Pfam" id="PF07690">
    <property type="entry name" value="MFS_1"/>
    <property type="match status" value="1"/>
</dbReference>